<dbReference type="Pfam" id="PF14690">
    <property type="entry name" value="Zn_ribbon_ISL3"/>
    <property type="match status" value="1"/>
</dbReference>
<gene>
    <name evidence="3" type="ORF">Daura_20660</name>
</gene>
<accession>A0A9Q9MRC5</accession>
<dbReference type="KEGG" id="daur:Daura_20660"/>
<feature type="compositionally biased region" description="Acidic residues" evidence="1">
    <location>
        <begin position="255"/>
        <end position="267"/>
    </location>
</feature>
<dbReference type="AlphaFoldDB" id="A0A9Q9MRC5"/>
<dbReference type="InterPro" id="IPR047951">
    <property type="entry name" value="Transpos_ISL3"/>
</dbReference>
<protein>
    <submittedName>
        <fullName evidence="3">ISL3 family transposase</fullName>
    </submittedName>
</protein>
<feature type="domain" description="HTH IS21-type" evidence="2">
    <location>
        <begin position="289"/>
        <end position="352"/>
    </location>
</feature>
<dbReference type="InterPro" id="IPR017894">
    <property type="entry name" value="HTH_IS21_transposase_type"/>
</dbReference>
<dbReference type="PANTHER" id="PTHR33498:SF1">
    <property type="entry name" value="TRANSPOSASE FOR INSERTION SEQUENCE ELEMENT IS1557"/>
    <property type="match status" value="1"/>
</dbReference>
<proteinExistence type="predicted"/>
<dbReference type="Proteomes" id="UP001058003">
    <property type="component" value="Chromosome"/>
</dbReference>
<name>A0A9Q9MRC5_9ACTN</name>
<dbReference type="NCBIfam" id="NF033550">
    <property type="entry name" value="transpos_ISL3"/>
    <property type="match status" value="1"/>
</dbReference>
<dbReference type="Gene3D" id="1.10.10.60">
    <property type="entry name" value="Homeodomain-like"/>
    <property type="match status" value="1"/>
</dbReference>
<feature type="region of interest" description="Disordered" evidence="1">
    <location>
        <begin position="252"/>
        <end position="287"/>
    </location>
</feature>
<evidence type="ECO:0000259" key="2">
    <source>
        <dbReference type="PROSITE" id="PS50531"/>
    </source>
</evidence>
<dbReference type="Pfam" id="PF01610">
    <property type="entry name" value="DDE_Tnp_ISL3"/>
    <property type="match status" value="2"/>
</dbReference>
<evidence type="ECO:0000313" key="3">
    <source>
        <dbReference type="EMBL" id="UWZ58377.1"/>
    </source>
</evidence>
<reference evidence="3" key="1">
    <citation type="submission" date="2021-04" db="EMBL/GenBank/DDBJ databases">
        <title>Dactylosporangium aurantiacum NRRL B-8018 full assembly.</title>
        <authorList>
            <person name="Hartkoorn R.C."/>
            <person name="Beaudoing E."/>
            <person name="Hot D."/>
        </authorList>
    </citation>
    <scope>NUCLEOTIDE SEQUENCE</scope>
    <source>
        <strain evidence="3">NRRL B-8018</strain>
    </source>
</reference>
<dbReference type="InterPro" id="IPR029261">
    <property type="entry name" value="Transposase_Znf"/>
</dbReference>
<dbReference type="InterPro" id="IPR002560">
    <property type="entry name" value="Transposase_DDE"/>
</dbReference>
<dbReference type="EMBL" id="CP073767">
    <property type="protein sequence ID" value="UWZ58377.1"/>
    <property type="molecule type" value="Genomic_DNA"/>
</dbReference>
<evidence type="ECO:0000256" key="1">
    <source>
        <dbReference type="SAM" id="MobiDB-lite"/>
    </source>
</evidence>
<dbReference type="PROSITE" id="PS50531">
    <property type="entry name" value="HTH_IS21"/>
    <property type="match status" value="1"/>
</dbReference>
<organism evidence="3 4">
    <name type="scientific">Dactylosporangium aurantiacum</name>
    <dbReference type="NCBI Taxonomy" id="35754"/>
    <lineage>
        <taxon>Bacteria</taxon>
        <taxon>Bacillati</taxon>
        <taxon>Actinomycetota</taxon>
        <taxon>Actinomycetes</taxon>
        <taxon>Micromonosporales</taxon>
        <taxon>Micromonosporaceae</taxon>
        <taxon>Dactylosporangium</taxon>
    </lineage>
</organism>
<keyword evidence="4" id="KW-1185">Reference proteome</keyword>
<sequence>MRDAVGQLLPHLNGIEIDEVVDADFELVIVARVRSRQAVCRACAVLSSRVHSRYRRTLADAPVAGRPMRIVLWVRRFFCENAACPVMTFAEQVDGLTRRWSRVSEGLRRMLTAVGLALAGRAGARLAAALGMPASRHRLLRLVRALPDPPVGEVAVLGVDDFAVRRGHHYGTVLIDCETHRVVDLLPGRDAGPLTAWLQQHPAPRVICRDRASAYAEAGRTGAPEAVQVADRFHLWQNLAAAVERCTAQHKSCLDEPDEPDEPDEASAEQPSPAAVAEPTGAMAERRRAHHALVHELLAQGAGFRQIARHLGWSHHTVSRYAHAATWQEMMVGQKVRPSLVDPFKPYLSRRINEGCLKATTLQREIRAQGFAGSYAILRKFVEQYRGKPDLTSPRRPPSVRQVAGWICRRPDDLADRDTEQLQAILERCPELRAAAELVRSFADMLTHLRGQQLTAWIAAAEAAALPGITKFATGLTADLDAVTAGLTLPFSSGPVEGNVNRIKMLKRQMYGRAGFDLLRKRVLLT</sequence>
<evidence type="ECO:0000313" key="4">
    <source>
        <dbReference type="Proteomes" id="UP001058003"/>
    </source>
</evidence>
<dbReference type="RefSeq" id="WP_033367665.1">
    <property type="nucleotide sequence ID" value="NZ_CP073767.1"/>
</dbReference>
<dbReference type="PANTHER" id="PTHR33498">
    <property type="entry name" value="TRANSPOSASE FOR INSERTION SEQUENCE ELEMENT IS1557"/>
    <property type="match status" value="1"/>
</dbReference>